<protein>
    <recommendedName>
        <fullName evidence="11">ATP-dependent DNA helicase Rep</fullName>
        <ecNumber evidence="11">5.6.2.4</ecNumber>
    </recommendedName>
    <alternativeName>
        <fullName evidence="11">DNA 3'-5' helicase Rep</fullName>
    </alternativeName>
</protein>
<dbReference type="SUPFAM" id="SSF52540">
    <property type="entry name" value="P-loop containing nucleoside triphosphate hydrolases"/>
    <property type="match status" value="1"/>
</dbReference>
<evidence type="ECO:0000313" key="15">
    <source>
        <dbReference type="EMBL" id="MBT0724832.1"/>
    </source>
</evidence>
<comment type="function">
    <text evidence="11">Rep helicase is a single-stranded DNA-dependent ATPase involved in DNA replication; it can initiate unwinding at a nick in the DNA. It binds to the single-stranded DNA and acts in a progressive fashion along the DNA in the 3' to 5' direction.</text>
</comment>
<dbReference type="HAMAP" id="MF_01920">
    <property type="entry name" value="Helicase_Rep"/>
    <property type="match status" value="1"/>
</dbReference>
<dbReference type="InterPro" id="IPR005752">
    <property type="entry name" value="Helicase_Rep"/>
</dbReference>
<evidence type="ECO:0000256" key="1">
    <source>
        <dbReference type="ARBA" id="ARBA00009922"/>
    </source>
</evidence>
<dbReference type="PROSITE" id="PS51217">
    <property type="entry name" value="UVRD_HELICASE_CTER"/>
    <property type="match status" value="1"/>
</dbReference>
<dbReference type="InterPro" id="IPR000212">
    <property type="entry name" value="DNA_helicase_UvrD/REP"/>
</dbReference>
<dbReference type="Gene3D" id="1.10.10.160">
    <property type="match status" value="1"/>
</dbReference>
<dbReference type="InterPro" id="IPR027417">
    <property type="entry name" value="P-loop_NTPase"/>
</dbReference>
<evidence type="ECO:0000256" key="4">
    <source>
        <dbReference type="ARBA" id="ARBA00022801"/>
    </source>
</evidence>
<dbReference type="RefSeq" id="WP_214237492.1">
    <property type="nucleotide sequence ID" value="NZ_JABBFR010000013.1"/>
</dbReference>
<comment type="catalytic activity">
    <reaction evidence="10 11">
        <text>ATP + H2O = ADP + phosphate + H(+)</text>
        <dbReference type="Rhea" id="RHEA:13065"/>
        <dbReference type="ChEBI" id="CHEBI:15377"/>
        <dbReference type="ChEBI" id="CHEBI:15378"/>
        <dbReference type="ChEBI" id="CHEBI:30616"/>
        <dbReference type="ChEBI" id="CHEBI:43474"/>
        <dbReference type="ChEBI" id="CHEBI:456216"/>
        <dbReference type="EC" id="5.6.2.4"/>
    </reaction>
</comment>
<proteinExistence type="inferred from homology"/>
<dbReference type="NCBIfam" id="NF008172">
    <property type="entry name" value="PRK10919.1"/>
    <property type="match status" value="1"/>
</dbReference>
<evidence type="ECO:0000259" key="13">
    <source>
        <dbReference type="PROSITE" id="PS51198"/>
    </source>
</evidence>
<dbReference type="EMBL" id="JABBFR010000013">
    <property type="protein sequence ID" value="MBT0724832.1"/>
    <property type="molecule type" value="Genomic_DNA"/>
</dbReference>
<evidence type="ECO:0000256" key="3">
    <source>
        <dbReference type="ARBA" id="ARBA00022741"/>
    </source>
</evidence>
<dbReference type="PANTHER" id="PTHR11070:SF64">
    <property type="entry name" value="ATP-DEPENDENT DNA HELICASE REP"/>
    <property type="match status" value="1"/>
</dbReference>
<comment type="catalytic activity">
    <reaction evidence="9 11">
        <text>Couples ATP hydrolysis with the unwinding of duplex DNA by translocating in the 3'-5' direction.</text>
        <dbReference type="EC" id="5.6.2.4"/>
    </reaction>
</comment>
<comment type="similarity">
    <text evidence="1 11">Belongs to the helicase family. UvrD subfamily.</text>
</comment>
<dbReference type="GO" id="GO:0003678">
    <property type="term" value="F:DNA helicase activity"/>
    <property type="evidence" value="ECO:0007669"/>
    <property type="project" value="UniProtKB-EC"/>
</dbReference>
<dbReference type="Pfam" id="PF00580">
    <property type="entry name" value="UvrD-helicase"/>
    <property type="match status" value="1"/>
</dbReference>
<dbReference type="Gene3D" id="3.40.50.300">
    <property type="entry name" value="P-loop containing nucleotide triphosphate hydrolases"/>
    <property type="match status" value="2"/>
</dbReference>
<feature type="binding site" evidence="11">
    <location>
        <position position="278"/>
    </location>
    <ligand>
        <name>ATP</name>
        <dbReference type="ChEBI" id="CHEBI:30616"/>
    </ligand>
</feature>
<evidence type="ECO:0000259" key="14">
    <source>
        <dbReference type="PROSITE" id="PS51217"/>
    </source>
</evidence>
<evidence type="ECO:0000256" key="5">
    <source>
        <dbReference type="ARBA" id="ARBA00022806"/>
    </source>
</evidence>
<evidence type="ECO:0000256" key="9">
    <source>
        <dbReference type="ARBA" id="ARBA00034617"/>
    </source>
</evidence>
<evidence type="ECO:0000256" key="11">
    <source>
        <dbReference type="HAMAP-Rule" id="MF_01920"/>
    </source>
</evidence>
<feature type="domain" description="UvrD-like helicase ATP-binding" evidence="13">
    <location>
        <begin position="1"/>
        <end position="280"/>
    </location>
</feature>
<dbReference type="InterPro" id="IPR014016">
    <property type="entry name" value="UvrD-like_ATP-bd"/>
</dbReference>
<keyword evidence="16" id="KW-1185">Reference proteome</keyword>
<evidence type="ECO:0000256" key="2">
    <source>
        <dbReference type="ARBA" id="ARBA00022705"/>
    </source>
</evidence>
<keyword evidence="8 11" id="KW-0413">Isomerase</keyword>
<dbReference type="InterPro" id="IPR013986">
    <property type="entry name" value="DExx_box_DNA_helicase_dom_sf"/>
</dbReference>
<keyword evidence="4 11" id="KW-0378">Hydrolase</keyword>
<evidence type="ECO:0000313" key="16">
    <source>
        <dbReference type="Proteomes" id="UP000790096"/>
    </source>
</evidence>
<keyword evidence="7 11" id="KW-0238">DNA-binding</keyword>
<dbReference type="PANTHER" id="PTHR11070">
    <property type="entry name" value="UVRD / RECB / PCRA DNA HELICASE FAMILY MEMBER"/>
    <property type="match status" value="1"/>
</dbReference>
<comment type="caution">
    <text evidence="15">The sequence shown here is derived from an EMBL/GenBank/DDBJ whole genome shotgun (WGS) entry which is preliminary data.</text>
</comment>
<gene>
    <name evidence="11 15" type="primary">rep</name>
    <name evidence="15" type="ORF">HH682_10415</name>
</gene>
<dbReference type="CDD" id="cd18807">
    <property type="entry name" value="SF1_C_UvrD"/>
    <property type="match status" value="1"/>
</dbReference>
<feature type="domain" description="UvrD-like helicase C-terminal" evidence="14">
    <location>
        <begin position="281"/>
        <end position="562"/>
    </location>
</feature>
<keyword evidence="3 11" id="KW-0547">Nucleotide-binding</keyword>
<dbReference type="GO" id="GO:0016787">
    <property type="term" value="F:hydrolase activity"/>
    <property type="evidence" value="ECO:0007669"/>
    <property type="project" value="UniProtKB-KW"/>
</dbReference>
<organism evidence="15 16">
    <name type="scientific">Rosenbergiella gaditana</name>
    <dbReference type="NCBI Taxonomy" id="2726987"/>
    <lineage>
        <taxon>Bacteria</taxon>
        <taxon>Pseudomonadati</taxon>
        <taxon>Pseudomonadota</taxon>
        <taxon>Gammaproteobacteria</taxon>
        <taxon>Enterobacterales</taxon>
        <taxon>Erwiniaceae</taxon>
        <taxon>Rosenbergiella</taxon>
    </lineage>
</organism>
<keyword evidence="6 11" id="KW-0067">ATP-binding</keyword>
<dbReference type="Pfam" id="PF13361">
    <property type="entry name" value="UvrD_C"/>
    <property type="match status" value="1"/>
</dbReference>
<evidence type="ECO:0000256" key="10">
    <source>
        <dbReference type="ARBA" id="ARBA00048988"/>
    </source>
</evidence>
<dbReference type="PROSITE" id="PS51198">
    <property type="entry name" value="UVRD_HELICASE_ATP_BIND"/>
    <property type="match status" value="1"/>
</dbReference>
<sequence>MRLNPSQQHAVEAVTGPCLVLAGAGSGKTRVITNKIAWLIRQSGYQARHIAAVTFTNKAAREMKERVAQTLGRKEARGLQISTFHTLGLAIIKREVNALGMKANFSLFDDQDQLALLKELTQPWLQEDKDLLQQLTSTISNWKNDLIDPGRATAVARSERDQVFATCYHLYEQHLRACNVLDFDDLILKPTLLLRDNAEVRERWQQRIRYLLVDEYQDTNTSQYQLVKLLVGARARFTVVGDDDQSIYSWRGARPQNLVLLKEDFPQLEVIKLEQNYRSSQRILRAANILIANNPHVFEKKLFSQLGEGDALKVIHTNNEDHEAERVAGELIAHHFIHKTAYRDYAILYRGNHQSRVFEKLLIQNRIPYRISGGNSFFSRPEIKDILSYLRLMTNVDDDSAFLRIVNTPRREIGSATLQKLGEWANLRSKSLFRASFDLGLAETLSGRGLNSLQAFTEWFSSLITLSEREPITAVRDLIRGIDYESWLYESSASTKAAEMRMKNVNTLFQWMTEMLSGSELDEPMTLIQVVTRFTLRDMMERGESDEELDQVQLMTLHASKGLEFPYVYLVGMEEGLLPHQSSIDENNIEEERRLAYVGITRAQKELTFTLCRERRQYGEINRPEPSRFLLELPQDDLQYEDQKKAISTEQRMINSQSRVAGLRDMLNRAKSNQ</sequence>
<dbReference type="Proteomes" id="UP000790096">
    <property type="component" value="Unassembled WGS sequence"/>
</dbReference>
<keyword evidence="5 11" id="KW-0347">Helicase</keyword>
<feature type="binding site" evidence="12">
    <location>
        <begin position="22"/>
        <end position="29"/>
    </location>
    <ligand>
        <name>ATP</name>
        <dbReference type="ChEBI" id="CHEBI:30616"/>
    </ligand>
</feature>
<evidence type="ECO:0000256" key="7">
    <source>
        <dbReference type="ARBA" id="ARBA00023125"/>
    </source>
</evidence>
<comment type="subunit">
    <text evidence="11">Homodimer.</text>
</comment>
<dbReference type="InterPro" id="IPR014017">
    <property type="entry name" value="DNA_helicase_UvrD-like_C"/>
</dbReference>
<dbReference type="EC" id="5.6.2.4" evidence="11"/>
<name>A0ABS5T054_9GAMM</name>
<dbReference type="CDD" id="cd17932">
    <property type="entry name" value="DEXQc_UvrD"/>
    <property type="match status" value="1"/>
</dbReference>
<accession>A0ABS5T054</accession>
<reference evidence="15 16" key="1">
    <citation type="submission" date="2020-04" db="EMBL/GenBank/DDBJ databases">
        <title>Genome sequencing of Rosenbergiella species.</title>
        <authorList>
            <person name="Alvarez-Perez S."/>
            <person name="Lievens B."/>
        </authorList>
    </citation>
    <scope>NUCLEOTIDE SEQUENCE [LARGE SCALE GENOMIC DNA]</scope>
    <source>
        <strain evidence="15 16">S61</strain>
    </source>
</reference>
<evidence type="ECO:0000256" key="8">
    <source>
        <dbReference type="ARBA" id="ARBA00023235"/>
    </source>
</evidence>
<dbReference type="Gene3D" id="1.10.486.10">
    <property type="entry name" value="PCRA, domain 4"/>
    <property type="match status" value="1"/>
</dbReference>
<evidence type="ECO:0000256" key="6">
    <source>
        <dbReference type="ARBA" id="ARBA00022840"/>
    </source>
</evidence>
<dbReference type="NCBIfam" id="TIGR01074">
    <property type="entry name" value="rep"/>
    <property type="match status" value="1"/>
</dbReference>
<evidence type="ECO:0000256" key="12">
    <source>
        <dbReference type="PROSITE-ProRule" id="PRU00560"/>
    </source>
</evidence>
<keyword evidence="2 11" id="KW-0235">DNA replication</keyword>